<dbReference type="Pfam" id="PF14650">
    <property type="entry name" value="FAM75"/>
    <property type="match status" value="1"/>
</dbReference>
<dbReference type="InterPro" id="IPR026677">
    <property type="entry name" value="Spata31g1-like"/>
</dbReference>
<keyword evidence="4" id="KW-1185">Reference proteome</keyword>
<name>A0A7J8EBR6_MOLMO</name>
<sequence>MDWLLEGFLGAKGDKGSLCGQLTHALACRHCGSSCLQSTGNLVILFLFMIWQIRKWWQLGSWQHLQPWYSGDVMQGKGLPLLYQVAFLGHLWRQKSEEEEEEEEEDKEETVSLDPCFPKAPTGEQAPTAPSKPFCDSESLHKAIGTPEQGLMQTPSPSRSFPTFQILTNLPVRHKTASGSHLQQRKSQLFWGLPSLHSESLEAMILSSGGPSPLKLLVGPSVYFNKFSFLHGSNLLFAQYCSPTQLPTHKVHTTKDLEEMANDLQQLPPPSFSSVPSPPLHLKSFPIDLKGVRSGAQAHTQWLVDQALHPQPELQRTRFSKFFPSPEVWWGMPWDPGLPQHIPNSLSASLLSPSNLLGLLTRFEAQWKTMVQNKDPKASEPVILVPSQTLPSLPELQGVSPIGGLYGSEDLWETTRQKENPQISEPPTLVPCQSVAPITEPQGTRSLGVSPGCETQWRATGHKKSPQASKLPMPAPYQPPNSLSESQKVSSEGGSSILNDFWGTMGHRQKPETSRSPMPTPCPPSDPLPELQRGSPMGNLSGYKPHWGCKENSGNPQAFEPPTLDLNPGFYGTSPARVPSGSETLWKDMQNRENIWVSVDSVSSPSLPSSCLLESLGMGPTAVLSKSKDLWETMGQTENLCTSESTAPSWGDMKLREICCVPVSTFWNHNPHPHSMSKFHLSEPIGDQGNCKREGEAVEQRENYWVMQQPAPPPNTHTAHLPDPHIDLEFVWKNVQQKQIPQGPSPPAMDPLAPIPWPPTLAKALKTELNQSGLHKDELFLEAKAEIPPSQREAVPEMSTHSGIQAWHWSRELELRLKKLQLSSASRTPGPSQSFGSFPALSSTTPDTWRRFSCPSQQTHHPSLCFHTSSCHSPKDENTITQPVQISHYYHSHSSSHPQPQGFRTEQMFQREQRMKAKMMAQVAQVSPQGSCIHMEADDNCPGLRDPSNSEVPVSGNRQDKASVLSSAKKTDSPRKPKAGDHRRAHARLGSSTVTGKSHPAQTRRLVEAHGGRLFQRSQHRNHRSLHIVLPKKLHSKGTGPQYKQGAGLRAGDILIPRHCKHCPWAHMEKHLSSPTPQAPLIRGVQRVLGKFLGTHELLPTKSSQHDEKAESTGI</sequence>
<dbReference type="FunCoup" id="A0A7J8EBR6">
    <property type="interactions" value="5"/>
</dbReference>
<dbReference type="Proteomes" id="UP000550707">
    <property type="component" value="Unassembled WGS sequence"/>
</dbReference>
<organism evidence="3 4">
    <name type="scientific">Molossus molossus</name>
    <name type="common">Pallas' mastiff bat</name>
    <name type="synonym">Vespertilio molossus</name>
    <dbReference type="NCBI Taxonomy" id="27622"/>
    <lineage>
        <taxon>Eukaryota</taxon>
        <taxon>Metazoa</taxon>
        <taxon>Chordata</taxon>
        <taxon>Craniata</taxon>
        <taxon>Vertebrata</taxon>
        <taxon>Euteleostomi</taxon>
        <taxon>Mammalia</taxon>
        <taxon>Eutheria</taxon>
        <taxon>Laurasiatheria</taxon>
        <taxon>Chiroptera</taxon>
        <taxon>Yangochiroptera</taxon>
        <taxon>Molossidae</taxon>
        <taxon>Molossus</taxon>
    </lineage>
</organism>
<reference evidence="3 4" key="1">
    <citation type="journal article" date="2020" name="Nature">
        <title>Six reference-quality genomes reveal evolution of bat adaptations.</title>
        <authorList>
            <person name="Jebb D."/>
            <person name="Huang Z."/>
            <person name="Pippel M."/>
            <person name="Hughes G.M."/>
            <person name="Lavrichenko K."/>
            <person name="Devanna P."/>
            <person name="Winkler S."/>
            <person name="Jermiin L.S."/>
            <person name="Skirmuntt E.C."/>
            <person name="Katzourakis A."/>
            <person name="Burkitt-Gray L."/>
            <person name="Ray D.A."/>
            <person name="Sullivan K.A.M."/>
            <person name="Roscito J.G."/>
            <person name="Kirilenko B.M."/>
            <person name="Davalos L.M."/>
            <person name="Corthals A.P."/>
            <person name="Power M.L."/>
            <person name="Jones G."/>
            <person name="Ransome R.D."/>
            <person name="Dechmann D.K.N."/>
            <person name="Locatelli A.G."/>
            <person name="Puechmaille S.J."/>
            <person name="Fedrigo O."/>
            <person name="Jarvis E.D."/>
            <person name="Hiller M."/>
            <person name="Vernes S.C."/>
            <person name="Myers E.W."/>
            <person name="Teeling E.C."/>
        </authorList>
    </citation>
    <scope>NUCLEOTIDE SEQUENCE [LARGE SCALE GENOMIC DNA]</scope>
    <source>
        <strain evidence="3">MMolMol1</strain>
        <tissue evidence="3">Muscle</tissue>
    </source>
</reference>
<dbReference type="InParanoid" id="A0A7J8EBR6"/>
<gene>
    <name evidence="3" type="ORF">HJG59_001948</name>
</gene>
<accession>A0A7J8EBR6</accession>
<feature type="domain" description="SPATA31" evidence="2">
    <location>
        <begin position="174"/>
        <end position="282"/>
    </location>
</feature>
<feature type="compositionally biased region" description="Basic and acidic residues" evidence="1">
    <location>
        <begin position="969"/>
        <end position="982"/>
    </location>
</feature>
<proteinExistence type="predicted"/>
<dbReference type="InterPro" id="IPR039509">
    <property type="entry name" value="SPATA31"/>
</dbReference>
<evidence type="ECO:0000259" key="2">
    <source>
        <dbReference type="Pfam" id="PF14650"/>
    </source>
</evidence>
<feature type="region of interest" description="Disordered" evidence="1">
    <location>
        <begin position="95"/>
        <end position="136"/>
    </location>
</feature>
<evidence type="ECO:0000313" key="3">
    <source>
        <dbReference type="EMBL" id="KAF6432958.1"/>
    </source>
</evidence>
<comment type="caution">
    <text evidence="3">The sequence shown here is derived from an EMBL/GenBank/DDBJ whole genome shotgun (WGS) entry which is preliminary data.</text>
</comment>
<evidence type="ECO:0000313" key="4">
    <source>
        <dbReference type="Proteomes" id="UP000550707"/>
    </source>
</evidence>
<feature type="compositionally biased region" description="Pro residues" evidence="1">
    <location>
        <begin position="518"/>
        <end position="527"/>
    </location>
</feature>
<dbReference type="EMBL" id="JACASF010000014">
    <property type="protein sequence ID" value="KAF6432958.1"/>
    <property type="molecule type" value="Genomic_DNA"/>
</dbReference>
<feature type="region of interest" description="Disordered" evidence="1">
    <location>
        <begin position="934"/>
        <end position="1001"/>
    </location>
</feature>
<feature type="compositionally biased region" description="Polar residues" evidence="1">
    <location>
        <begin position="480"/>
        <end position="498"/>
    </location>
</feature>
<evidence type="ECO:0000256" key="1">
    <source>
        <dbReference type="SAM" id="MobiDB-lite"/>
    </source>
</evidence>
<feature type="region of interest" description="Disordered" evidence="1">
    <location>
        <begin position="416"/>
        <end position="564"/>
    </location>
</feature>
<dbReference type="PANTHER" id="PTHR21777">
    <property type="entry name" value="RCG55159-LIKE"/>
    <property type="match status" value="1"/>
</dbReference>
<feature type="compositionally biased region" description="Acidic residues" evidence="1">
    <location>
        <begin position="97"/>
        <end position="108"/>
    </location>
</feature>
<dbReference type="AlphaFoldDB" id="A0A7J8EBR6"/>
<dbReference type="PANTHER" id="PTHR21777:SF0">
    <property type="entry name" value="RCG55159-LIKE"/>
    <property type="match status" value="1"/>
</dbReference>
<protein>
    <recommendedName>
        <fullName evidence="2">SPATA31 domain-containing protein</fullName>
    </recommendedName>
</protein>